<dbReference type="SUPFAM" id="SSF63829">
    <property type="entry name" value="Calcium-dependent phosphotriesterase"/>
    <property type="match status" value="1"/>
</dbReference>
<dbReference type="PANTHER" id="PTHR10907:SF47">
    <property type="entry name" value="REGUCALCIN"/>
    <property type="match status" value="1"/>
</dbReference>
<feature type="binding site" evidence="3">
    <location>
        <position position="202"/>
    </location>
    <ligand>
        <name>a divalent metal cation</name>
        <dbReference type="ChEBI" id="CHEBI:60240"/>
    </ligand>
</feature>
<dbReference type="GO" id="GO:0019853">
    <property type="term" value="P:L-ascorbic acid biosynthetic process"/>
    <property type="evidence" value="ECO:0007669"/>
    <property type="project" value="TreeGrafter"/>
</dbReference>
<feature type="active site" description="Proton donor/acceptor" evidence="2">
    <location>
        <position position="202"/>
    </location>
</feature>
<reference evidence="5" key="1">
    <citation type="submission" date="2016-10" db="EMBL/GenBank/DDBJ databases">
        <authorList>
            <person name="Varghese N."/>
            <person name="Submissions S."/>
        </authorList>
    </citation>
    <scope>NUCLEOTIDE SEQUENCE [LARGE SCALE GENOMIC DNA]</scope>
    <source>
        <strain evidence="5">YR281</strain>
    </source>
</reference>
<proteinExistence type="inferred from homology"/>
<dbReference type="GO" id="GO:0005509">
    <property type="term" value="F:calcium ion binding"/>
    <property type="evidence" value="ECO:0007669"/>
    <property type="project" value="TreeGrafter"/>
</dbReference>
<dbReference type="PANTHER" id="PTHR10907">
    <property type="entry name" value="REGUCALCIN"/>
    <property type="match status" value="1"/>
</dbReference>
<feature type="binding site" evidence="3">
    <location>
        <position position="151"/>
    </location>
    <ligand>
        <name>a divalent metal cation</name>
        <dbReference type="ChEBI" id="CHEBI:60240"/>
    </ligand>
</feature>
<evidence type="ECO:0000256" key="2">
    <source>
        <dbReference type="PIRSR" id="PIRSR605511-1"/>
    </source>
</evidence>
<name>A0A7Z7BM23_9BURK</name>
<feature type="binding site" evidence="3">
    <location>
        <position position="105"/>
    </location>
    <ligand>
        <name>substrate</name>
    </ligand>
</feature>
<dbReference type="PRINTS" id="PR01790">
    <property type="entry name" value="SMP30FAMILY"/>
</dbReference>
<feature type="domain" description="SMP-30/Gluconolactonase/LRE-like region" evidence="4">
    <location>
        <begin position="18"/>
        <end position="260"/>
    </location>
</feature>
<dbReference type="Pfam" id="PF08450">
    <property type="entry name" value="SGL"/>
    <property type="match status" value="1"/>
</dbReference>
<dbReference type="Proteomes" id="UP000198900">
    <property type="component" value="Unassembled WGS sequence"/>
</dbReference>
<sequence>MAVHEYHVSSCTDVPLELGECPLWDSDRGLLWFVDITAHAIYSFEPVKRTLDRFEMPAPIGSVGLTTDKRLVVALKTGVHLFNPFTGALDFLVNPEADRPGNRLNDGKVGPDGCFWVGSMDENSTQISGALYRIEPSGQYTRVRDGLFVPNGLAWSPDGGTMYHADGLSPSVKAFDFDPYSGAISNERDFVTLDTEDYGWPDGATIDIAGNYWSAGIFKGRINQISPQGELLLSLQMPVIGTTMPCLGGIHGNTLFVTSLSAELDEVIQKGTLLACEVDVEGVHPYRFTPVAN</sequence>
<evidence type="ECO:0000313" key="5">
    <source>
        <dbReference type="EMBL" id="SDJ56579.1"/>
    </source>
</evidence>
<keyword evidence="3" id="KW-0479">Metal-binding</keyword>
<accession>A0A7Z7BM23</accession>
<dbReference type="InterPro" id="IPR005511">
    <property type="entry name" value="SMP-30"/>
</dbReference>
<dbReference type="AlphaFoldDB" id="A0A7Z7BM23"/>
<dbReference type="EMBL" id="FNDI01000064">
    <property type="protein sequence ID" value="SDJ56579.1"/>
    <property type="molecule type" value="Genomic_DNA"/>
</dbReference>
<evidence type="ECO:0000256" key="1">
    <source>
        <dbReference type="ARBA" id="ARBA00008853"/>
    </source>
</evidence>
<organism evidence="5 6">
    <name type="scientific">Paraburkholderia steynii</name>
    <dbReference type="NCBI Taxonomy" id="1245441"/>
    <lineage>
        <taxon>Bacteria</taxon>
        <taxon>Pseudomonadati</taxon>
        <taxon>Pseudomonadota</taxon>
        <taxon>Betaproteobacteria</taxon>
        <taxon>Burkholderiales</taxon>
        <taxon>Burkholderiaceae</taxon>
        <taxon>Paraburkholderia</taxon>
    </lineage>
</organism>
<keyword evidence="3" id="KW-0862">Zinc</keyword>
<dbReference type="RefSeq" id="WP_091790639.1">
    <property type="nucleotide sequence ID" value="NZ_FNDI01000064.1"/>
</dbReference>
<comment type="cofactor">
    <cofactor evidence="3">
        <name>Zn(2+)</name>
        <dbReference type="ChEBI" id="CHEBI:29105"/>
    </cofactor>
    <text evidence="3">Binds 1 divalent metal cation per subunit.</text>
</comment>
<protein>
    <submittedName>
        <fullName evidence="5">Sugar lactone lactonase YvrE</fullName>
    </submittedName>
</protein>
<feature type="binding site" evidence="3">
    <location>
        <position position="20"/>
    </location>
    <ligand>
        <name>a divalent metal cation</name>
        <dbReference type="ChEBI" id="CHEBI:60240"/>
    </ligand>
</feature>
<evidence type="ECO:0000256" key="3">
    <source>
        <dbReference type="PIRSR" id="PIRSR605511-2"/>
    </source>
</evidence>
<dbReference type="InterPro" id="IPR013658">
    <property type="entry name" value="SGL"/>
</dbReference>
<comment type="caution">
    <text evidence="5">The sequence shown here is derived from an EMBL/GenBank/DDBJ whole genome shotgun (WGS) entry which is preliminary data.</text>
</comment>
<evidence type="ECO:0000259" key="4">
    <source>
        <dbReference type="Pfam" id="PF08450"/>
    </source>
</evidence>
<dbReference type="GO" id="GO:0004341">
    <property type="term" value="F:gluconolactonase activity"/>
    <property type="evidence" value="ECO:0007669"/>
    <property type="project" value="TreeGrafter"/>
</dbReference>
<feature type="binding site" evidence="3">
    <location>
        <position position="103"/>
    </location>
    <ligand>
        <name>substrate</name>
    </ligand>
</feature>
<evidence type="ECO:0000313" key="6">
    <source>
        <dbReference type="Proteomes" id="UP000198900"/>
    </source>
</evidence>
<comment type="similarity">
    <text evidence="1">Belongs to the SMP-30/CGR1 family.</text>
</comment>
<keyword evidence="6" id="KW-1185">Reference proteome</keyword>
<dbReference type="Gene3D" id="2.120.10.30">
    <property type="entry name" value="TolB, C-terminal domain"/>
    <property type="match status" value="1"/>
</dbReference>
<gene>
    <name evidence="5" type="ORF">SAMN04487926_16415</name>
</gene>
<dbReference type="InterPro" id="IPR011042">
    <property type="entry name" value="6-blade_b-propeller_TolB-like"/>
</dbReference>